<comment type="caution">
    <text evidence="8">The sequence shown here is derived from an EMBL/GenBank/DDBJ whole genome shotgun (WGS) entry which is preliminary data.</text>
</comment>
<feature type="transmembrane region" description="Helical" evidence="6">
    <location>
        <begin position="111"/>
        <end position="132"/>
    </location>
</feature>
<evidence type="ECO:0000313" key="9">
    <source>
        <dbReference type="Proteomes" id="UP000051783"/>
    </source>
</evidence>
<evidence type="ECO:0000256" key="5">
    <source>
        <dbReference type="ARBA" id="ARBA00023136"/>
    </source>
</evidence>
<accession>A0A0R2M3Y4</accession>
<feature type="domain" description="GtrA/DPMS transmembrane" evidence="7">
    <location>
        <begin position="18"/>
        <end position="133"/>
    </location>
</feature>
<dbReference type="GO" id="GO:0005886">
    <property type="term" value="C:plasma membrane"/>
    <property type="evidence" value="ECO:0007669"/>
    <property type="project" value="TreeGrafter"/>
</dbReference>
<evidence type="ECO:0000313" key="8">
    <source>
        <dbReference type="EMBL" id="KRO08087.1"/>
    </source>
</evidence>
<protein>
    <submittedName>
        <fullName evidence="8">Cell wall teichoic acid glycosylation protein GtcA</fullName>
    </submittedName>
</protein>
<proteinExistence type="inferred from homology"/>
<dbReference type="Proteomes" id="UP000051783">
    <property type="component" value="Unassembled WGS sequence"/>
</dbReference>
<evidence type="ECO:0000259" key="7">
    <source>
        <dbReference type="Pfam" id="PF04138"/>
    </source>
</evidence>
<dbReference type="OrthoDB" id="361483at2"/>
<dbReference type="EMBL" id="JQCL01000089">
    <property type="protein sequence ID" value="KRO08087.1"/>
    <property type="molecule type" value="Genomic_DNA"/>
</dbReference>
<evidence type="ECO:0000256" key="4">
    <source>
        <dbReference type="ARBA" id="ARBA00022989"/>
    </source>
</evidence>
<organism evidence="8 9">
    <name type="scientific">Lactiplantibacillus xiangfangensis</name>
    <dbReference type="NCBI Taxonomy" id="942150"/>
    <lineage>
        <taxon>Bacteria</taxon>
        <taxon>Bacillati</taxon>
        <taxon>Bacillota</taxon>
        <taxon>Bacilli</taxon>
        <taxon>Lactobacillales</taxon>
        <taxon>Lactobacillaceae</taxon>
        <taxon>Lactiplantibacillus</taxon>
    </lineage>
</organism>
<name>A0A0R2M3Y4_9LACO</name>
<keyword evidence="9" id="KW-1185">Reference proteome</keyword>
<dbReference type="PANTHER" id="PTHR38459">
    <property type="entry name" value="PROPHAGE BACTOPRENOL-LINKED GLUCOSE TRANSLOCASE HOMOLOG"/>
    <property type="match status" value="1"/>
</dbReference>
<feature type="transmembrane region" description="Helical" evidence="6">
    <location>
        <begin position="84"/>
        <end position="105"/>
    </location>
</feature>
<dbReference type="InterPro" id="IPR007267">
    <property type="entry name" value="GtrA_DPMS_TM"/>
</dbReference>
<evidence type="ECO:0000256" key="3">
    <source>
        <dbReference type="ARBA" id="ARBA00022692"/>
    </source>
</evidence>
<sequence>MGQQLQHLWHRYKSVLAYLFFGGLTTVVNYLVFWIFNMFCSYLIANTFAWFLSVLFAYVTNKLWVFDAKTPTVRARLKEATSFFGFRLLSYFVDQGIMIVGISFLHGNDLIVKLIDQVLIVVLNWFFSKLFIFKDRDV</sequence>
<keyword evidence="5 6" id="KW-0472">Membrane</keyword>
<dbReference type="GO" id="GO:0000271">
    <property type="term" value="P:polysaccharide biosynthetic process"/>
    <property type="evidence" value="ECO:0007669"/>
    <property type="project" value="InterPro"/>
</dbReference>
<evidence type="ECO:0000256" key="1">
    <source>
        <dbReference type="ARBA" id="ARBA00004141"/>
    </source>
</evidence>
<keyword evidence="3 6" id="KW-0812">Transmembrane</keyword>
<dbReference type="PATRIC" id="fig|942150.3.peg.968"/>
<comment type="similarity">
    <text evidence="2">Belongs to the GtrA family.</text>
</comment>
<dbReference type="Pfam" id="PF04138">
    <property type="entry name" value="GtrA_DPMS_TM"/>
    <property type="match status" value="1"/>
</dbReference>
<dbReference type="RefSeq" id="WP_057707390.1">
    <property type="nucleotide sequence ID" value="NZ_JQCL01000089.1"/>
</dbReference>
<evidence type="ECO:0000256" key="6">
    <source>
        <dbReference type="SAM" id="Phobius"/>
    </source>
</evidence>
<dbReference type="PANTHER" id="PTHR38459:SF5">
    <property type="entry name" value="CELL WALL TEICHOIC ACID GLYCOSYLATION PROTEIN GTCA"/>
    <property type="match status" value="1"/>
</dbReference>
<keyword evidence="4 6" id="KW-1133">Transmembrane helix</keyword>
<gene>
    <name evidence="8" type="ORF">IV64_GL000938</name>
</gene>
<dbReference type="AlphaFoldDB" id="A0A0R2M3Y4"/>
<dbReference type="STRING" id="942150.IV64_GL000938"/>
<feature type="transmembrane region" description="Helical" evidence="6">
    <location>
        <begin position="42"/>
        <end position="64"/>
    </location>
</feature>
<evidence type="ECO:0000256" key="2">
    <source>
        <dbReference type="ARBA" id="ARBA00009399"/>
    </source>
</evidence>
<comment type="subcellular location">
    <subcellularLocation>
        <location evidence="1">Membrane</location>
        <topology evidence="1">Multi-pass membrane protein</topology>
    </subcellularLocation>
</comment>
<feature type="transmembrane region" description="Helical" evidence="6">
    <location>
        <begin position="15"/>
        <end position="36"/>
    </location>
</feature>
<dbReference type="InterPro" id="IPR051401">
    <property type="entry name" value="GtrA_CellWall_Glycosyl"/>
</dbReference>
<reference evidence="8 9" key="1">
    <citation type="journal article" date="2015" name="Genome Announc.">
        <title>Expanding the biotechnology potential of lactobacilli through comparative genomics of 213 strains and associated genera.</title>
        <authorList>
            <person name="Sun Z."/>
            <person name="Harris H.M."/>
            <person name="McCann A."/>
            <person name="Guo C."/>
            <person name="Argimon S."/>
            <person name="Zhang W."/>
            <person name="Yang X."/>
            <person name="Jeffery I.B."/>
            <person name="Cooney J.C."/>
            <person name="Kagawa T.F."/>
            <person name="Liu W."/>
            <person name="Song Y."/>
            <person name="Salvetti E."/>
            <person name="Wrobel A."/>
            <person name="Rasinkangas P."/>
            <person name="Parkhill J."/>
            <person name="Rea M.C."/>
            <person name="O'Sullivan O."/>
            <person name="Ritari J."/>
            <person name="Douillard F.P."/>
            <person name="Paul Ross R."/>
            <person name="Yang R."/>
            <person name="Briner A.E."/>
            <person name="Felis G.E."/>
            <person name="de Vos W.M."/>
            <person name="Barrangou R."/>
            <person name="Klaenhammer T.R."/>
            <person name="Caufield P.W."/>
            <person name="Cui Y."/>
            <person name="Zhang H."/>
            <person name="O'Toole P.W."/>
        </authorList>
    </citation>
    <scope>NUCLEOTIDE SEQUENCE [LARGE SCALE GENOMIC DNA]</scope>
    <source>
        <strain evidence="8 9">LMG 26013</strain>
    </source>
</reference>